<dbReference type="GO" id="GO:0005634">
    <property type="term" value="C:nucleus"/>
    <property type="evidence" value="ECO:0000318"/>
    <property type="project" value="GO_Central"/>
</dbReference>
<gene>
    <name evidence="16" type="primary">myh1</name>
    <name evidence="15" type="ORF">SJAG_02261</name>
</gene>
<evidence type="ECO:0000256" key="7">
    <source>
        <dbReference type="ARBA" id="ARBA00022763"/>
    </source>
</evidence>
<keyword evidence="11" id="KW-0234">DNA repair</keyword>
<evidence type="ECO:0000256" key="9">
    <source>
        <dbReference type="ARBA" id="ARBA00023004"/>
    </source>
</evidence>
<evidence type="ECO:0000256" key="11">
    <source>
        <dbReference type="ARBA" id="ARBA00023204"/>
    </source>
</evidence>
<dbReference type="VEuPathDB" id="FungiDB:SJAG_02261"/>
<sequence>MHNNCYHLLSDAEVKSFRKQLLDFYENTKRNLPWRKDPYKPPQKDDPDDRKKLAVQRFYEVLVSEIMLQQTRVETVKRYYDKWMKTLPTILHCAQADYDTEVMPLWSGMGFYGRCKRLHSACKYLAVLPAEEIPTSPERLAKNVPGVGPYTAGAVLSIAWGIPTGVVDGNVQRVLSRLLALHCNVTKGKPNAFVWQMANLLVDPNFPGNFNQALMELGAVTCTPQTFNCPGCPVSNICKAYQEKIAIEQTDNSVRDVEDIICQSHQSISKNTCEICSLCEPDPPYTSAEIWIQSRYPLRPPKVKQRIERAIVVVFQSQNSETDEKYFLIRKRPTGGLLAGLWDLPTVEIGEDPWPKDMQLAFDNALSSWISSENRQYIKKYQSCGRSTHIFTHIHKTSHVFYVLADQKLQVQKEFYWISQSDLEHVGMCELGLKNYRAALELRKRKVSSLKDHRRTLLLPAFSQMKEKAV</sequence>
<dbReference type="eggNOG" id="KOG2457">
    <property type="taxonomic scope" value="Eukaryota"/>
</dbReference>
<evidence type="ECO:0000256" key="6">
    <source>
        <dbReference type="ARBA" id="ARBA00022723"/>
    </source>
</evidence>
<dbReference type="CDD" id="cd00056">
    <property type="entry name" value="ENDO3c"/>
    <property type="match status" value="1"/>
</dbReference>
<keyword evidence="10" id="KW-0411">Iron-sulfur</keyword>
<keyword evidence="7 13" id="KW-0227">DNA damage</keyword>
<dbReference type="GeneID" id="7050234"/>
<evidence type="ECO:0000256" key="1">
    <source>
        <dbReference type="ARBA" id="ARBA00000843"/>
    </source>
</evidence>
<dbReference type="Pfam" id="PF00633">
    <property type="entry name" value="HHH"/>
    <property type="match status" value="1"/>
</dbReference>
<dbReference type="Pfam" id="PF00730">
    <property type="entry name" value="HhH-GPD"/>
    <property type="match status" value="1"/>
</dbReference>
<dbReference type="SUPFAM" id="SSF48150">
    <property type="entry name" value="DNA-glycosylase"/>
    <property type="match status" value="1"/>
</dbReference>
<dbReference type="RefSeq" id="XP_002173471.1">
    <property type="nucleotide sequence ID" value="XM_002173435.2"/>
</dbReference>
<dbReference type="InterPro" id="IPR000445">
    <property type="entry name" value="HhH_motif"/>
</dbReference>
<name>B6K1Z7_SCHJY</name>
<dbReference type="OMA" id="QQTRMET"/>
<dbReference type="SMART" id="SM00478">
    <property type="entry name" value="ENDO3c"/>
    <property type="match status" value="1"/>
</dbReference>
<dbReference type="EMBL" id="KE651166">
    <property type="protein sequence ID" value="EEB07178.1"/>
    <property type="molecule type" value="Genomic_DNA"/>
</dbReference>
<dbReference type="GO" id="GO:0006298">
    <property type="term" value="P:mismatch repair"/>
    <property type="evidence" value="ECO:0000318"/>
    <property type="project" value="GO_Central"/>
</dbReference>
<dbReference type="SUPFAM" id="SSF55811">
    <property type="entry name" value="Nudix"/>
    <property type="match status" value="1"/>
</dbReference>
<evidence type="ECO:0000256" key="12">
    <source>
        <dbReference type="ARBA" id="ARBA00023295"/>
    </source>
</evidence>
<keyword evidence="17" id="KW-1185">Reference proteome</keyword>
<dbReference type="Proteomes" id="UP000001744">
    <property type="component" value="Unassembled WGS sequence"/>
</dbReference>
<dbReference type="GO" id="GO:0034039">
    <property type="term" value="F:8-oxo-7,8-dihydroguanine DNA N-glycosylase activity"/>
    <property type="evidence" value="ECO:0000318"/>
    <property type="project" value="GO_Central"/>
</dbReference>
<keyword evidence="5" id="KW-0004">4Fe-4S</keyword>
<dbReference type="OrthoDB" id="10248838at2759"/>
<evidence type="ECO:0000259" key="14">
    <source>
        <dbReference type="SMART" id="SM00478"/>
    </source>
</evidence>
<comment type="similarity">
    <text evidence="2 13">Belongs to the Nth/MutY family.</text>
</comment>
<dbReference type="CDD" id="cd03431">
    <property type="entry name" value="NUDIX_DNA_Glycosylase_C-MutY"/>
    <property type="match status" value="1"/>
</dbReference>
<keyword evidence="9 13" id="KW-0408">Iron</keyword>
<evidence type="ECO:0000313" key="15">
    <source>
        <dbReference type="EMBL" id="EEB07178.1"/>
    </source>
</evidence>
<dbReference type="Pfam" id="PF14815">
    <property type="entry name" value="NUDIX_4"/>
    <property type="match status" value="1"/>
</dbReference>
<dbReference type="GO" id="GO:0051539">
    <property type="term" value="F:4 iron, 4 sulfur cluster binding"/>
    <property type="evidence" value="ECO:0007669"/>
    <property type="project" value="UniProtKB-UniRule"/>
</dbReference>
<dbReference type="Gene3D" id="3.90.79.10">
    <property type="entry name" value="Nucleoside Triphosphate Pyrophosphohydrolase"/>
    <property type="match status" value="1"/>
</dbReference>
<comment type="catalytic activity">
    <reaction evidence="1 13">
        <text>Hydrolyzes free adenine bases from 7,8-dihydro-8-oxoguanine:adenine mismatched double-stranded DNA, leaving an apurinic site.</text>
        <dbReference type="EC" id="3.2.2.31"/>
    </reaction>
</comment>
<dbReference type="InterPro" id="IPR029119">
    <property type="entry name" value="MutY_C"/>
</dbReference>
<dbReference type="JaponicusDB" id="SJAG_02261">
    <property type="gene designation" value="myh1"/>
</dbReference>
<comment type="cofactor">
    <cofactor evidence="13">
        <name>[4Fe-4S] cluster</name>
        <dbReference type="ChEBI" id="CHEBI:49883"/>
    </cofactor>
    <text evidence="13">Binds 1 [4Fe-4S] cluster.</text>
</comment>
<dbReference type="InterPro" id="IPR023170">
    <property type="entry name" value="HhH_base_excis_C"/>
</dbReference>
<dbReference type="STRING" id="402676.B6K1Z7"/>
<keyword evidence="8" id="KW-0378">Hydrolase</keyword>
<dbReference type="Gene3D" id="1.10.340.30">
    <property type="entry name" value="Hypothetical protein, domain 2"/>
    <property type="match status" value="1"/>
</dbReference>
<evidence type="ECO:0000256" key="2">
    <source>
        <dbReference type="ARBA" id="ARBA00008343"/>
    </source>
</evidence>
<evidence type="ECO:0000256" key="13">
    <source>
        <dbReference type="RuleBase" id="RU365096"/>
    </source>
</evidence>
<organism evidence="15 17">
    <name type="scientific">Schizosaccharomyces japonicus (strain yFS275 / FY16936)</name>
    <name type="common">Fission yeast</name>
    <dbReference type="NCBI Taxonomy" id="402676"/>
    <lineage>
        <taxon>Eukaryota</taxon>
        <taxon>Fungi</taxon>
        <taxon>Dikarya</taxon>
        <taxon>Ascomycota</taxon>
        <taxon>Taphrinomycotina</taxon>
        <taxon>Schizosaccharomycetes</taxon>
        <taxon>Schizosaccharomycetales</taxon>
        <taxon>Schizosaccharomycetaceae</taxon>
        <taxon>Schizosaccharomyces</taxon>
    </lineage>
</organism>
<dbReference type="EC" id="3.2.2.31" evidence="3 13"/>
<dbReference type="InterPro" id="IPR003265">
    <property type="entry name" value="HhH-GPD_domain"/>
</dbReference>
<protein>
    <recommendedName>
        <fullName evidence="4 13">Adenine DNA glycosylase</fullName>
        <ecNumber evidence="3 13">3.2.2.31</ecNumber>
    </recommendedName>
</protein>
<reference evidence="15 17" key="1">
    <citation type="journal article" date="2011" name="Science">
        <title>Comparative functional genomics of the fission yeasts.</title>
        <authorList>
            <person name="Rhind N."/>
            <person name="Chen Z."/>
            <person name="Yassour M."/>
            <person name="Thompson D.A."/>
            <person name="Haas B.J."/>
            <person name="Habib N."/>
            <person name="Wapinski I."/>
            <person name="Roy S."/>
            <person name="Lin M.F."/>
            <person name="Heiman D.I."/>
            <person name="Young S.K."/>
            <person name="Furuya K."/>
            <person name="Guo Y."/>
            <person name="Pidoux A."/>
            <person name="Chen H.M."/>
            <person name="Robbertse B."/>
            <person name="Goldberg J.M."/>
            <person name="Aoki K."/>
            <person name="Bayne E.H."/>
            <person name="Berlin A.M."/>
            <person name="Desjardins C.A."/>
            <person name="Dobbs E."/>
            <person name="Dukaj L."/>
            <person name="Fan L."/>
            <person name="FitzGerald M.G."/>
            <person name="French C."/>
            <person name="Gujja S."/>
            <person name="Hansen K."/>
            <person name="Keifenheim D."/>
            <person name="Levin J.Z."/>
            <person name="Mosher R.A."/>
            <person name="Mueller C.A."/>
            <person name="Pfiffner J."/>
            <person name="Priest M."/>
            <person name="Russ C."/>
            <person name="Smialowska A."/>
            <person name="Swoboda P."/>
            <person name="Sykes S.M."/>
            <person name="Vaughn M."/>
            <person name="Vengrova S."/>
            <person name="Yoder R."/>
            <person name="Zeng Q."/>
            <person name="Allshire R."/>
            <person name="Baulcombe D."/>
            <person name="Birren B.W."/>
            <person name="Brown W."/>
            <person name="Ekwall K."/>
            <person name="Kellis M."/>
            <person name="Leatherwood J."/>
            <person name="Levin H."/>
            <person name="Margalit H."/>
            <person name="Martienssen R."/>
            <person name="Nieduszynski C.A."/>
            <person name="Spatafora J.W."/>
            <person name="Friedman N."/>
            <person name="Dalgaard J.Z."/>
            <person name="Baumann P."/>
            <person name="Niki H."/>
            <person name="Regev A."/>
            <person name="Nusbaum C."/>
        </authorList>
    </citation>
    <scope>NUCLEOTIDE SEQUENCE [LARGE SCALE GENOMIC DNA]</scope>
    <source>
        <strain evidence="17">yFS275 / FY16936</strain>
    </source>
</reference>
<evidence type="ECO:0000256" key="3">
    <source>
        <dbReference type="ARBA" id="ARBA00012045"/>
    </source>
</evidence>
<evidence type="ECO:0000256" key="5">
    <source>
        <dbReference type="ARBA" id="ARBA00022485"/>
    </source>
</evidence>
<dbReference type="GO" id="GO:0000701">
    <property type="term" value="F:purine-specific mismatch base pair DNA N-glycosylase activity"/>
    <property type="evidence" value="ECO:0000318"/>
    <property type="project" value="GO_Central"/>
</dbReference>
<dbReference type="InterPro" id="IPR015797">
    <property type="entry name" value="NUDIX_hydrolase-like_dom_sf"/>
</dbReference>
<dbReference type="AlphaFoldDB" id="B6K1Z7"/>
<dbReference type="InterPro" id="IPR011257">
    <property type="entry name" value="DNA_glycosylase"/>
</dbReference>
<dbReference type="GO" id="GO:0035485">
    <property type="term" value="F:adenine/guanine mispair binding"/>
    <property type="evidence" value="ECO:0000318"/>
    <property type="project" value="GO_Central"/>
</dbReference>
<dbReference type="PANTHER" id="PTHR42944">
    <property type="entry name" value="ADENINE DNA GLYCOSYLASE"/>
    <property type="match status" value="1"/>
</dbReference>
<evidence type="ECO:0000256" key="10">
    <source>
        <dbReference type="ARBA" id="ARBA00023014"/>
    </source>
</evidence>
<dbReference type="GO" id="GO:0006285">
    <property type="term" value="P:base-excision repair, AP site formation"/>
    <property type="evidence" value="ECO:0007669"/>
    <property type="project" value="UniProtKB-ARBA"/>
</dbReference>
<dbReference type="GO" id="GO:0032357">
    <property type="term" value="F:oxidized purine DNA binding"/>
    <property type="evidence" value="ECO:0000318"/>
    <property type="project" value="GO_Central"/>
</dbReference>
<evidence type="ECO:0000256" key="4">
    <source>
        <dbReference type="ARBA" id="ARBA00022023"/>
    </source>
</evidence>
<comment type="function">
    <text evidence="13">Adenine glycosylase active on G-A mispairs.</text>
</comment>
<accession>B6K1Z7</accession>
<dbReference type="Gene3D" id="1.10.1670.10">
    <property type="entry name" value="Helix-hairpin-Helix base-excision DNA repair enzymes (C-terminal)"/>
    <property type="match status" value="1"/>
</dbReference>
<dbReference type="PANTHER" id="PTHR42944:SF1">
    <property type="entry name" value="ADENINE DNA GLYCOSYLASE"/>
    <property type="match status" value="1"/>
</dbReference>
<dbReference type="GO" id="GO:0006284">
    <property type="term" value="P:base-excision repair"/>
    <property type="evidence" value="ECO:0000318"/>
    <property type="project" value="GO_Central"/>
</dbReference>
<proteinExistence type="inferred from homology"/>
<evidence type="ECO:0000256" key="8">
    <source>
        <dbReference type="ARBA" id="ARBA00022801"/>
    </source>
</evidence>
<dbReference type="GO" id="GO:0046872">
    <property type="term" value="F:metal ion binding"/>
    <property type="evidence" value="ECO:0007669"/>
    <property type="project" value="UniProtKB-UniRule"/>
</dbReference>
<evidence type="ECO:0000313" key="17">
    <source>
        <dbReference type="Proteomes" id="UP000001744"/>
    </source>
</evidence>
<dbReference type="HOGENOM" id="CLU_012862_0_0_1"/>
<dbReference type="InterPro" id="IPR044298">
    <property type="entry name" value="MIG/MutY"/>
</dbReference>
<evidence type="ECO:0000313" key="16">
    <source>
        <dbReference type="JaponicusDB" id="SJAG_02261"/>
    </source>
</evidence>
<keyword evidence="12 13" id="KW-0326">Glycosidase</keyword>
<feature type="domain" description="HhH-GPD" evidence="14">
    <location>
        <begin position="67"/>
        <end position="220"/>
    </location>
</feature>
<keyword evidence="6" id="KW-0479">Metal-binding</keyword>